<keyword evidence="1" id="KW-0472">Membrane</keyword>
<dbReference type="AlphaFoldDB" id="A0A4U0WKM6"/>
<protein>
    <recommendedName>
        <fullName evidence="2">DUF7702 domain-containing protein</fullName>
    </recommendedName>
</protein>
<feature type="transmembrane region" description="Helical" evidence="1">
    <location>
        <begin position="119"/>
        <end position="141"/>
    </location>
</feature>
<evidence type="ECO:0000259" key="2">
    <source>
        <dbReference type="Pfam" id="PF24800"/>
    </source>
</evidence>
<name>A0A4U0WKM6_9PEZI</name>
<evidence type="ECO:0000256" key="1">
    <source>
        <dbReference type="SAM" id="Phobius"/>
    </source>
</evidence>
<dbReference type="PANTHER" id="PTHR42109:SF2">
    <property type="entry name" value="INTEGRAL MEMBRANE PROTEIN"/>
    <property type="match status" value="1"/>
</dbReference>
<dbReference type="STRING" id="329884.A0A4U0WKM6"/>
<accession>A0A4U0WKM6</accession>
<feature type="domain" description="DUF7702" evidence="2">
    <location>
        <begin position="35"/>
        <end position="181"/>
    </location>
</feature>
<evidence type="ECO:0000313" key="3">
    <source>
        <dbReference type="EMBL" id="TKA63640.1"/>
    </source>
</evidence>
<organism evidence="3 4">
    <name type="scientific">Friedmanniomyces simplex</name>
    <dbReference type="NCBI Taxonomy" id="329884"/>
    <lineage>
        <taxon>Eukaryota</taxon>
        <taxon>Fungi</taxon>
        <taxon>Dikarya</taxon>
        <taxon>Ascomycota</taxon>
        <taxon>Pezizomycotina</taxon>
        <taxon>Dothideomycetes</taxon>
        <taxon>Dothideomycetidae</taxon>
        <taxon>Mycosphaerellales</taxon>
        <taxon>Teratosphaeriaceae</taxon>
        <taxon>Friedmanniomyces</taxon>
    </lineage>
</organism>
<keyword evidence="4" id="KW-1185">Reference proteome</keyword>
<keyword evidence="1" id="KW-1133">Transmembrane helix</keyword>
<reference evidence="3 4" key="1">
    <citation type="submission" date="2017-03" db="EMBL/GenBank/DDBJ databases">
        <title>Genomes of endolithic fungi from Antarctica.</title>
        <authorList>
            <person name="Coleine C."/>
            <person name="Masonjones S."/>
            <person name="Stajich J.E."/>
        </authorList>
    </citation>
    <scope>NUCLEOTIDE SEQUENCE [LARGE SCALE GENOMIC DNA]</scope>
    <source>
        <strain evidence="3 4">CCFEE 5184</strain>
    </source>
</reference>
<keyword evidence="1" id="KW-0812">Transmembrane</keyword>
<dbReference type="EMBL" id="NAJQ01000923">
    <property type="protein sequence ID" value="TKA63640.1"/>
    <property type="molecule type" value="Genomic_DNA"/>
</dbReference>
<dbReference type="PANTHER" id="PTHR42109">
    <property type="entry name" value="UNPLACED GENOMIC SCAFFOLD UM_SCAF_CONTIG_1.265, WHOLE GENOME SHOTGUN SEQUENCE"/>
    <property type="match status" value="1"/>
</dbReference>
<dbReference type="Pfam" id="PF24800">
    <property type="entry name" value="DUF7702"/>
    <property type="match status" value="1"/>
</dbReference>
<dbReference type="OrthoDB" id="2560628at2759"/>
<comment type="caution">
    <text evidence="3">The sequence shown here is derived from an EMBL/GenBank/DDBJ whole genome shotgun (WGS) entry which is preliminary data.</text>
</comment>
<evidence type="ECO:0000313" key="4">
    <source>
        <dbReference type="Proteomes" id="UP000309340"/>
    </source>
</evidence>
<feature type="transmembrane region" description="Helical" evidence="1">
    <location>
        <begin position="48"/>
        <end position="67"/>
    </location>
</feature>
<sequence length="243" mass="25677">MILCLVRIVGACCQLGTYQSQSTGLLEATIILDADAINQNSKTVFSALHFRLIQLAITLGLILSIVGGTNSITPTGQYKVQATSEAGIVLYMLCYMALGAVSIITLTNISYLTSGESRLMWAVIVAMPLILVRLIFSLLVIFHHSHTFSLVAGSALVHALMAVVEEMLVVFVYLGVGWTLATGAAARSIERPITSRPWKGNGTAGAGRRGNGGRRQGPIHGLVGMAVSAAQKHGSKEDGVEAV</sequence>
<gene>
    <name evidence="3" type="ORF">B0A55_11093</name>
</gene>
<proteinExistence type="predicted"/>
<dbReference type="Proteomes" id="UP000309340">
    <property type="component" value="Unassembled WGS sequence"/>
</dbReference>
<dbReference type="InterPro" id="IPR056119">
    <property type="entry name" value="DUF7702"/>
</dbReference>
<feature type="transmembrane region" description="Helical" evidence="1">
    <location>
        <begin position="88"/>
        <end position="113"/>
    </location>
</feature>